<dbReference type="InterPro" id="IPR011009">
    <property type="entry name" value="Kinase-like_dom_sf"/>
</dbReference>
<evidence type="ECO:0000313" key="4">
    <source>
        <dbReference type="EMBL" id="OWZ24128.1"/>
    </source>
</evidence>
<keyword evidence="2" id="KW-0472">Membrane</keyword>
<dbReference type="Pfam" id="PF07714">
    <property type="entry name" value="PK_Tyr_Ser-Thr"/>
    <property type="match status" value="2"/>
</dbReference>
<dbReference type="PROSITE" id="PS50011">
    <property type="entry name" value="PROTEIN_KINASE_DOM"/>
    <property type="match status" value="2"/>
</dbReference>
<feature type="compositionally biased region" description="Basic and acidic residues" evidence="1">
    <location>
        <begin position="924"/>
        <end position="947"/>
    </location>
</feature>
<dbReference type="OrthoDB" id="28230at2759"/>
<reference evidence="5" key="1">
    <citation type="submission" date="2017-03" db="EMBL/GenBank/DDBJ databases">
        <title>Phytopthora megakarya and P. palmivora, two closely related causual agents of cacao black pod achieved similar genome size and gene model numbers by different mechanisms.</title>
        <authorList>
            <person name="Ali S."/>
            <person name="Shao J."/>
            <person name="Larry D.J."/>
            <person name="Kronmiller B."/>
            <person name="Shen D."/>
            <person name="Strem M.D."/>
            <person name="Melnick R.L."/>
            <person name="Guiltinan M.J."/>
            <person name="Tyler B.M."/>
            <person name="Meinhardt L.W."/>
            <person name="Bailey B.A."/>
        </authorList>
    </citation>
    <scope>NUCLEOTIDE SEQUENCE [LARGE SCALE GENOMIC DNA]</scope>
    <source>
        <strain evidence="5">zdho120</strain>
    </source>
</reference>
<feature type="compositionally biased region" description="Polar residues" evidence="1">
    <location>
        <begin position="1072"/>
        <end position="1082"/>
    </location>
</feature>
<dbReference type="PRINTS" id="PR00109">
    <property type="entry name" value="TYRKINASE"/>
</dbReference>
<dbReference type="Gene3D" id="1.10.510.10">
    <property type="entry name" value="Transferase(Phosphotransferase) domain 1"/>
    <property type="match status" value="2"/>
</dbReference>
<dbReference type="PROSITE" id="PS00108">
    <property type="entry name" value="PROTEIN_KINASE_ST"/>
    <property type="match status" value="2"/>
</dbReference>
<dbReference type="PANTHER" id="PTHR44329">
    <property type="entry name" value="SERINE/THREONINE-PROTEIN KINASE TNNI3K-RELATED"/>
    <property type="match status" value="1"/>
</dbReference>
<dbReference type="SUPFAM" id="SSF56112">
    <property type="entry name" value="Protein kinase-like (PK-like)"/>
    <property type="match status" value="2"/>
</dbReference>
<name>A0A225X4D0_9STRA</name>
<keyword evidence="2" id="KW-1133">Transmembrane helix</keyword>
<dbReference type="InterPro" id="IPR001245">
    <property type="entry name" value="Ser-Thr/Tyr_kinase_cat_dom"/>
</dbReference>
<proteinExistence type="predicted"/>
<dbReference type="EMBL" id="NBNE01000027">
    <property type="protein sequence ID" value="OWZ24128.1"/>
    <property type="molecule type" value="Genomic_DNA"/>
</dbReference>
<organism evidence="4 5">
    <name type="scientific">Phytophthora megakarya</name>
    <dbReference type="NCBI Taxonomy" id="4795"/>
    <lineage>
        <taxon>Eukaryota</taxon>
        <taxon>Sar</taxon>
        <taxon>Stramenopiles</taxon>
        <taxon>Oomycota</taxon>
        <taxon>Peronosporomycetes</taxon>
        <taxon>Peronosporales</taxon>
        <taxon>Peronosporaceae</taxon>
        <taxon>Phytophthora</taxon>
    </lineage>
</organism>
<dbReference type="GO" id="GO:0005524">
    <property type="term" value="F:ATP binding"/>
    <property type="evidence" value="ECO:0007669"/>
    <property type="project" value="InterPro"/>
</dbReference>
<dbReference type="SMART" id="SM00220">
    <property type="entry name" value="S_TKc"/>
    <property type="match status" value="2"/>
</dbReference>
<feature type="compositionally biased region" description="Low complexity" evidence="1">
    <location>
        <begin position="1031"/>
        <end position="1060"/>
    </location>
</feature>
<feature type="region of interest" description="Disordered" evidence="1">
    <location>
        <begin position="904"/>
        <end position="1000"/>
    </location>
</feature>
<keyword evidence="4" id="KW-0418">Kinase</keyword>
<evidence type="ECO:0000256" key="2">
    <source>
        <dbReference type="SAM" id="Phobius"/>
    </source>
</evidence>
<feature type="transmembrane region" description="Helical" evidence="2">
    <location>
        <begin position="866"/>
        <end position="888"/>
    </location>
</feature>
<keyword evidence="5" id="KW-1185">Reference proteome</keyword>
<sequence>MSYQNAALPSTDSNFVFNGTNSDLARQLYFRAKAGDSASQFNNFKVPSAVQKRLTELKLVWEKLPGIAQRALLWDSGFGVSENNDPVQIWTLNGHSMDDLAVPIADYLAVGCEEHTCFQPDNTTSYSNEWCGGAQMLKAARCVVQDFVDDSGIHAAMWVTGGNPVAIPTPHIWKHQWKDQRDGNSYIVFAIHTLELKDEPAWSVCPGDTQNGGYGSLVVPCFTTANITDAVKKNMTEVQGSPWVSRWLKEGYATTAKASSKFDLMLLIPIIGGFLIVAGFIGLLVYLRRLRKEHAPDNYPDNRESDTAFTVQTKRGNTTSFTGTVNRAYEEDWSNLSLKKTLGSTVLVEKRIPYDNIVFNRVLSKGAYGEVWLADLFGQEVAVKRLLQTKTHQADEVEGFAKEIYLSATLTHPNIVSFIGVAWNSLDNLTMVLEFFPLGDLQTYLRKNFDLLQTNDKIHIATGIALALQYLHAQSPPIIHRDLKSKNILITRNLEPKLSDFGVSRKRQEESMTVGVGTPYWSAPEVLECKGYTEQADIYSFGVVLSELDTGKLPYHDALTPEGKTKKPFTILSDVIAGILLPTFLNFVASDELLTMSFASEALAGSELPVNDSFVFDGSTSDIARQLYLRHAAGEEINKVVPNTIPDTVTSRLAPLNVSFDNLPGLLQRALLWDTGYVISPENDAVQIWTLGGRSMANLAVSQVEYDTTGCTALNCSQPDDTTYYANEHCTGTQMLTAVKCLMDNFDSDTSSHVAMWSDGGDPDMVPEARAVMHGWFDSSSNNSYLLAAVHTMSIDDEPAYGTCNEDGYGSLVVPCYALKNTSAEIVAVMSEPVATPWVTAWIKQYQPTTDTTVNSESDDGSGFNLWLLGPIILAAVIASVLIFFAVFNKRRKLRSVYWQRNSPADSELGSSKSKPPGPLTAPRTRENRTSLRRTEQETIGEFDRTLHLPVPGENDAPIEEPSPVFEEVLPRPRRNTAPGSRKPSTRNTTLAAGIPPEIDHERRAILGGFPVETIVPRHRCSGLSVHESTDSAARPSSTRSSMSRQSSIWTSMRPSSARTRTSRSKSETWSDKVSVQSNSSRNQDHLPTLRESVSMSPDTMPPIQESMPSIRDSIQADRESIPAMRETFCRYSAADNVGYTLTTDSNLVGKRIAWERITLGRLLSRGAFGEVWACRYAGKKVAVKRMLQSKKPTFHETEKFTNEIQLTASLNHPNIVRFIGVTWSSLENLAMVEEYLPRGDLQQYLKRKGDLMTWPCDKIDMAIGIARGIDYLHIRDVIHRDIKTRNILLTKRLQPKIIDFGTSRLTVPNDMSAGVGTPFWTAPEVLESTKYTEKADIYSFGVLLTELDTCEAPYHDTLGPNGEKMKPFHLLKGVVDGTLRPSLTADCPPRIKKAADACLQHDPKQRPSASELVRLLEG</sequence>
<protein>
    <submittedName>
        <fullName evidence="4">TKL protein kinase</fullName>
    </submittedName>
</protein>
<feature type="compositionally biased region" description="Polar residues" evidence="1">
    <location>
        <begin position="904"/>
        <end position="914"/>
    </location>
</feature>
<dbReference type="STRING" id="4795.A0A225X4D0"/>
<evidence type="ECO:0000259" key="3">
    <source>
        <dbReference type="PROSITE" id="PS50011"/>
    </source>
</evidence>
<feature type="domain" description="Protein kinase" evidence="3">
    <location>
        <begin position="357"/>
        <end position="666"/>
    </location>
</feature>
<comment type="caution">
    <text evidence="4">The sequence shown here is derived from an EMBL/GenBank/DDBJ whole genome shotgun (WGS) entry which is preliminary data.</text>
</comment>
<dbReference type="PANTHER" id="PTHR44329:SF214">
    <property type="entry name" value="PROTEIN KINASE DOMAIN-CONTAINING PROTEIN"/>
    <property type="match status" value="1"/>
</dbReference>
<dbReference type="InterPro" id="IPR008271">
    <property type="entry name" value="Ser/Thr_kinase_AS"/>
</dbReference>
<dbReference type="GO" id="GO:0004674">
    <property type="term" value="F:protein serine/threonine kinase activity"/>
    <property type="evidence" value="ECO:0007669"/>
    <property type="project" value="TreeGrafter"/>
</dbReference>
<accession>A0A225X4D0</accession>
<dbReference type="InterPro" id="IPR051681">
    <property type="entry name" value="Ser/Thr_Kinases-Pseudokinases"/>
</dbReference>
<dbReference type="CDD" id="cd13999">
    <property type="entry name" value="STKc_MAP3K-like"/>
    <property type="match status" value="1"/>
</dbReference>
<feature type="transmembrane region" description="Helical" evidence="2">
    <location>
        <begin position="264"/>
        <end position="287"/>
    </location>
</feature>
<feature type="region of interest" description="Disordered" evidence="1">
    <location>
        <begin position="1023"/>
        <end position="1107"/>
    </location>
</feature>
<evidence type="ECO:0000256" key="1">
    <source>
        <dbReference type="SAM" id="MobiDB-lite"/>
    </source>
</evidence>
<evidence type="ECO:0000313" key="5">
    <source>
        <dbReference type="Proteomes" id="UP000198211"/>
    </source>
</evidence>
<keyword evidence="4" id="KW-0808">Transferase</keyword>
<gene>
    <name evidence="4" type="ORF">PHMEG_000884</name>
</gene>
<feature type="domain" description="Protein kinase" evidence="3">
    <location>
        <begin position="1158"/>
        <end position="1419"/>
    </location>
</feature>
<keyword evidence="2" id="KW-0812">Transmembrane</keyword>
<dbReference type="InterPro" id="IPR000719">
    <property type="entry name" value="Prot_kinase_dom"/>
</dbReference>
<dbReference type="Proteomes" id="UP000198211">
    <property type="component" value="Unassembled WGS sequence"/>
</dbReference>